<comment type="catalytic activity">
    <reaction evidence="1">
        <text>2 6,7-dimethyl-8-(1-D-ribityl)lumazine + H(+) = 5-amino-6-(D-ribitylamino)uracil + riboflavin</text>
        <dbReference type="Rhea" id="RHEA:20772"/>
        <dbReference type="ChEBI" id="CHEBI:15378"/>
        <dbReference type="ChEBI" id="CHEBI:15934"/>
        <dbReference type="ChEBI" id="CHEBI:57986"/>
        <dbReference type="ChEBI" id="CHEBI:58201"/>
        <dbReference type="EC" id="2.5.1.9"/>
    </reaction>
</comment>
<feature type="domain" description="Lumazine-binding" evidence="11">
    <location>
        <begin position="100"/>
        <end position="196"/>
    </location>
</feature>
<keyword evidence="8" id="KW-0677">Repeat</keyword>
<proteinExistence type="predicted"/>
<comment type="caution">
    <text evidence="12">The sequence shown here is derived from an EMBL/GenBank/DDBJ whole genome shotgun (WGS) entry which is preliminary data.</text>
</comment>
<keyword evidence="6" id="KW-0686">Riboflavin biosynthesis</keyword>
<reference evidence="12" key="1">
    <citation type="submission" date="2020-10" db="EMBL/GenBank/DDBJ databases">
        <authorList>
            <person name="Gilroy R."/>
        </authorList>
    </citation>
    <scope>NUCLEOTIDE SEQUENCE</scope>
    <source>
        <strain evidence="12">17213</strain>
    </source>
</reference>
<evidence type="ECO:0000256" key="3">
    <source>
        <dbReference type="ARBA" id="ARBA00004887"/>
    </source>
</evidence>
<feature type="repeat" description="Lumazine-binding" evidence="10">
    <location>
        <begin position="100"/>
        <end position="196"/>
    </location>
</feature>
<gene>
    <name evidence="12" type="ORF">IAB19_08195</name>
</gene>
<dbReference type="GO" id="GO:0009231">
    <property type="term" value="P:riboflavin biosynthetic process"/>
    <property type="evidence" value="ECO:0007669"/>
    <property type="project" value="UniProtKB-KW"/>
</dbReference>
<keyword evidence="7 12" id="KW-0808">Transferase</keyword>
<dbReference type="CDD" id="cd00402">
    <property type="entry name" value="Riboflavin_synthase_like"/>
    <property type="match status" value="1"/>
</dbReference>
<dbReference type="PANTHER" id="PTHR21098">
    <property type="entry name" value="RIBOFLAVIN SYNTHASE ALPHA CHAIN"/>
    <property type="match status" value="1"/>
</dbReference>
<dbReference type="PIRSF" id="PIRSF000498">
    <property type="entry name" value="Riboflavin_syn_A"/>
    <property type="match status" value="1"/>
</dbReference>
<dbReference type="Pfam" id="PF00677">
    <property type="entry name" value="Lum_binding"/>
    <property type="match status" value="2"/>
</dbReference>
<feature type="domain" description="Lumazine-binding" evidence="11">
    <location>
        <begin position="1"/>
        <end position="99"/>
    </location>
</feature>
<dbReference type="Gene3D" id="2.40.30.20">
    <property type="match status" value="2"/>
</dbReference>
<evidence type="ECO:0000256" key="6">
    <source>
        <dbReference type="ARBA" id="ARBA00022619"/>
    </source>
</evidence>
<evidence type="ECO:0000256" key="2">
    <source>
        <dbReference type="ARBA" id="ARBA00002803"/>
    </source>
</evidence>
<evidence type="ECO:0000256" key="4">
    <source>
        <dbReference type="ARBA" id="ARBA00012827"/>
    </source>
</evidence>
<dbReference type="FunFam" id="2.40.30.20:FF:000004">
    <property type="entry name" value="Riboflavin synthase, alpha subunit"/>
    <property type="match status" value="1"/>
</dbReference>
<evidence type="ECO:0000259" key="11">
    <source>
        <dbReference type="PROSITE" id="PS51177"/>
    </source>
</evidence>
<dbReference type="EMBL" id="JADINH010000170">
    <property type="protein sequence ID" value="MBO8416343.1"/>
    <property type="molecule type" value="Genomic_DNA"/>
</dbReference>
<dbReference type="SUPFAM" id="SSF63380">
    <property type="entry name" value="Riboflavin synthase domain-like"/>
    <property type="match status" value="2"/>
</dbReference>
<protein>
    <recommendedName>
        <fullName evidence="5 9">Riboflavin synthase</fullName>
        <ecNumber evidence="4 9">2.5.1.9</ecNumber>
    </recommendedName>
</protein>
<dbReference type="GO" id="GO:0004746">
    <property type="term" value="F:riboflavin synthase activity"/>
    <property type="evidence" value="ECO:0007669"/>
    <property type="project" value="UniProtKB-UniRule"/>
</dbReference>
<dbReference type="InterPro" id="IPR017938">
    <property type="entry name" value="Riboflavin_synthase-like_b-brl"/>
</dbReference>
<evidence type="ECO:0000313" key="13">
    <source>
        <dbReference type="Proteomes" id="UP000823631"/>
    </source>
</evidence>
<dbReference type="NCBIfam" id="TIGR00187">
    <property type="entry name" value="ribE"/>
    <property type="match status" value="1"/>
</dbReference>
<evidence type="ECO:0000256" key="9">
    <source>
        <dbReference type="NCBIfam" id="TIGR00187"/>
    </source>
</evidence>
<dbReference type="EC" id="2.5.1.9" evidence="4 9"/>
<dbReference type="InterPro" id="IPR001783">
    <property type="entry name" value="Lumazine-bd"/>
</dbReference>
<dbReference type="NCBIfam" id="NF006767">
    <property type="entry name" value="PRK09289.1"/>
    <property type="match status" value="1"/>
</dbReference>
<evidence type="ECO:0000256" key="5">
    <source>
        <dbReference type="ARBA" id="ARBA00013950"/>
    </source>
</evidence>
<evidence type="ECO:0000313" key="12">
    <source>
        <dbReference type="EMBL" id="MBO8416343.1"/>
    </source>
</evidence>
<evidence type="ECO:0000256" key="8">
    <source>
        <dbReference type="ARBA" id="ARBA00022737"/>
    </source>
</evidence>
<sequence length="226" mass="24073">MYTGIIEAVGTLSRIERRGGGAAVTVLTPPEFAVTKRVHLGDSVAANGVCLTATAMFDGGFHADVSAETMALTCFKYYSTGESLNLELPCTPATHLGGHIVQGHVDGIGKVLSASSLSEAVNVWVEAPHELLRYIAYKGSIAVDGMSLTVNELDGAAFRLTVIPHTQQVTNFHSFKAGRLVNLEVDVLARYLERLLLPELRDKKDGEGALQNSSSLSVAELMANGF</sequence>
<dbReference type="PROSITE" id="PS51177">
    <property type="entry name" value="LUMAZINE_BIND"/>
    <property type="match status" value="2"/>
</dbReference>
<dbReference type="PANTHER" id="PTHR21098:SF12">
    <property type="entry name" value="RIBOFLAVIN SYNTHASE"/>
    <property type="match status" value="1"/>
</dbReference>
<evidence type="ECO:0000256" key="10">
    <source>
        <dbReference type="PROSITE-ProRule" id="PRU00524"/>
    </source>
</evidence>
<evidence type="ECO:0000256" key="7">
    <source>
        <dbReference type="ARBA" id="ARBA00022679"/>
    </source>
</evidence>
<dbReference type="InterPro" id="IPR023366">
    <property type="entry name" value="ATP_synth_asu-like_sf"/>
</dbReference>
<comment type="function">
    <text evidence="2">Catalyzes the dismutation of two molecules of 6,7-dimethyl-8-ribityllumazine, resulting in the formation of riboflavin and 5-amino-6-(D-ribitylamino)uracil.</text>
</comment>
<dbReference type="Proteomes" id="UP000823631">
    <property type="component" value="Unassembled WGS sequence"/>
</dbReference>
<dbReference type="AlphaFoldDB" id="A0A9D9DDC3"/>
<evidence type="ECO:0000256" key="1">
    <source>
        <dbReference type="ARBA" id="ARBA00000968"/>
    </source>
</evidence>
<accession>A0A9D9DDC3</accession>
<name>A0A9D9DDC3_9GAMM</name>
<comment type="pathway">
    <text evidence="3">Cofactor biosynthesis; riboflavin biosynthesis; riboflavin from 2-hydroxy-3-oxobutyl phosphate and 5-amino-6-(D-ribitylamino)uracil: step 2/2.</text>
</comment>
<organism evidence="12 13">
    <name type="scientific">Candidatus Avisuccinivibrio stercorigallinarum</name>
    <dbReference type="NCBI Taxonomy" id="2840704"/>
    <lineage>
        <taxon>Bacteria</taxon>
        <taxon>Pseudomonadati</taxon>
        <taxon>Pseudomonadota</taxon>
        <taxon>Gammaproteobacteria</taxon>
        <taxon>Aeromonadales</taxon>
        <taxon>Succinivibrionaceae</taxon>
        <taxon>Succinivibrionaceae incertae sedis</taxon>
        <taxon>Candidatus Avisuccinivibrio</taxon>
    </lineage>
</organism>
<dbReference type="InterPro" id="IPR026017">
    <property type="entry name" value="Lumazine-bd_dom"/>
</dbReference>
<reference evidence="12" key="2">
    <citation type="journal article" date="2021" name="PeerJ">
        <title>Extensive microbial diversity within the chicken gut microbiome revealed by metagenomics and culture.</title>
        <authorList>
            <person name="Gilroy R."/>
            <person name="Ravi A."/>
            <person name="Getino M."/>
            <person name="Pursley I."/>
            <person name="Horton D.L."/>
            <person name="Alikhan N.F."/>
            <person name="Baker D."/>
            <person name="Gharbi K."/>
            <person name="Hall N."/>
            <person name="Watson M."/>
            <person name="Adriaenssens E.M."/>
            <person name="Foster-Nyarko E."/>
            <person name="Jarju S."/>
            <person name="Secka A."/>
            <person name="Antonio M."/>
            <person name="Oren A."/>
            <person name="Chaudhuri R.R."/>
            <person name="La Ragione R."/>
            <person name="Hildebrand F."/>
            <person name="Pallen M.J."/>
        </authorList>
    </citation>
    <scope>NUCLEOTIDE SEQUENCE</scope>
    <source>
        <strain evidence="12">17213</strain>
    </source>
</reference>
<feature type="repeat" description="Lumazine-binding" evidence="10">
    <location>
        <begin position="1"/>
        <end position="99"/>
    </location>
</feature>